<gene>
    <name evidence="23" type="primary">MANBA</name>
</gene>
<evidence type="ECO:0000256" key="3">
    <source>
        <dbReference type="ARBA" id="ARBA00004371"/>
    </source>
</evidence>
<dbReference type="InterPro" id="IPR008979">
    <property type="entry name" value="Galactose-bd-like_sf"/>
</dbReference>
<dbReference type="GeneID" id="101680028"/>
<feature type="domain" description="Beta-mannosidase Ig-fold" evidence="19">
    <location>
        <begin position="726"/>
        <end position="805"/>
    </location>
</feature>
<evidence type="ECO:0000259" key="21">
    <source>
        <dbReference type="Pfam" id="PF22666"/>
    </source>
</evidence>
<evidence type="ECO:0000256" key="13">
    <source>
        <dbReference type="ARBA" id="ARBA00023228"/>
    </source>
</evidence>
<dbReference type="GO" id="GO:0006516">
    <property type="term" value="P:glycoprotein catabolic process"/>
    <property type="evidence" value="ECO:0007669"/>
    <property type="project" value="TreeGrafter"/>
</dbReference>
<evidence type="ECO:0000256" key="14">
    <source>
        <dbReference type="ARBA" id="ARBA00023295"/>
    </source>
</evidence>
<dbReference type="PANTHER" id="PTHR43730">
    <property type="entry name" value="BETA-MANNOSIDASE"/>
    <property type="match status" value="1"/>
</dbReference>
<comment type="similarity">
    <text evidence="5">Belongs to the glycosyl hydrolase 2 family.</text>
</comment>
<evidence type="ECO:0000256" key="2">
    <source>
        <dbReference type="ARBA" id="ARBA00003150"/>
    </source>
</evidence>
<evidence type="ECO:0000256" key="10">
    <source>
        <dbReference type="ARBA" id="ARBA00022801"/>
    </source>
</evidence>
<evidence type="ECO:0000256" key="4">
    <source>
        <dbReference type="ARBA" id="ARBA00004740"/>
    </source>
</evidence>
<dbReference type="InterPro" id="IPR006103">
    <property type="entry name" value="Glyco_hydro_2_cat"/>
</dbReference>
<evidence type="ECO:0000256" key="1">
    <source>
        <dbReference type="ARBA" id="ARBA00000829"/>
    </source>
</evidence>
<evidence type="ECO:0000259" key="19">
    <source>
        <dbReference type="Pfam" id="PF17753"/>
    </source>
</evidence>
<comment type="pathway">
    <text evidence="4">Glycan metabolism; N-glycan degradation.</text>
</comment>
<dbReference type="FunFam" id="2.60.120.260:FF:000060">
    <property type="entry name" value="Probable beta-mannosidase"/>
    <property type="match status" value="1"/>
</dbReference>
<keyword evidence="10" id="KW-0378">Hydrolase</keyword>
<feature type="domain" description="Beta-mannosidase-like galactose-binding" evidence="21">
    <location>
        <begin position="29"/>
        <end position="203"/>
    </location>
</feature>
<dbReference type="CTD" id="4126"/>
<dbReference type="PANTHER" id="PTHR43730:SF1">
    <property type="entry name" value="BETA-MANNOSIDASE"/>
    <property type="match status" value="1"/>
</dbReference>
<dbReference type="GO" id="GO:0005975">
    <property type="term" value="P:carbohydrate metabolic process"/>
    <property type="evidence" value="ECO:0007669"/>
    <property type="project" value="InterPro"/>
</dbReference>
<accession>A0A8U0STF5</accession>
<dbReference type="FunFam" id="2.60.40.10:FF:000781">
    <property type="entry name" value="Mannosidase beta"/>
    <property type="match status" value="1"/>
</dbReference>
<dbReference type="Gene3D" id="3.20.20.80">
    <property type="entry name" value="Glycosidases"/>
    <property type="match status" value="2"/>
</dbReference>
<evidence type="ECO:0000259" key="20">
    <source>
        <dbReference type="Pfam" id="PF17786"/>
    </source>
</evidence>
<dbReference type="Gene3D" id="2.60.40.10">
    <property type="entry name" value="Immunoglobulins"/>
    <property type="match status" value="2"/>
</dbReference>
<comment type="subunit">
    <text evidence="6">Monomer.</text>
</comment>
<dbReference type="InterPro" id="IPR013783">
    <property type="entry name" value="Ig-like_fold"/>
</dbReference>
<feature type="chain" id="PRO_5035732635" description="Beta-mannosidase" evidence="17">
    <location>
        <begin position="19"/>
        <end position="806"/>
    </location>
</feature>
<keyword evidence="14" id="KW-0326">Glycosidase</keyword>
<comment type="function">
    <text evidence="2">Exoglycosidase that cleaves the single beta-linked mannose residue from the non-reducing end of all N-linked glycoprotein oligosaccharides.</text>
</comment>
<keyword evidence="22" id="KW-1185">Reference proteome</keyword>
<feature type="signal peptide" evidence="17">
    <location>
        <begin position="1"/>
        <end position="18"/>
    </location>
</feature>
<evidence type="ECO:0000256" key="6">
    <source>
        <dbReference type="ARBA" id="ARBA00011245"/>
    </source>
</evidence>
<evidence type="ECO:0000313" key="22">
    <source>
        <dbReference type="Proteomes" id="UP000000715"/>
    </source>
</evidence>
<name>A0A8U0STF5_MUSPF</name>
<evidence type="ECO:0000259" key="18">
    <source>
        <dbReference type="Pfam" id="PF02836"/>
    </source>
</evidence>
<dbReference type="EC" id="3.2.1.25" evidence="7"/>
<feature type="domain" description="Mannosidase Ig/CBM-like" evidence="20">
    <location>
        <begin position="630"/>
        <end position="717"/>
    </location>
</feature>
<dbReference type="InterPro" id="IPR041625">
    <property type="entry name" value="Beta-mannosidase_Ig"/>
</dbReference>
<dbReference type="SUPFAM" id="SSF49785">
    <property type="entry name" value="Galactose-binding domain-like"/>
    <property type="match status" value="1"/>
</dbReference>
<dbReference type="Pfam" id="PF22666">
    <property type="entry name" value="Glyco_hydro_2_N2"/>
    <property type="match status" value="1"/>
</dbReference>
<reference evidence="23" key="1">
    <citation type="submission" date="2025-08" db="UniProtKB">
        <authorList>
            <consortium name="RefSeq"/>
        </authorList>
    </citation>
    <scope>IDENTIFICATION</scope>
    <source>
        <tissue evidence="23">Brain</tissue>
    </source>
</reference>
<dbReference type="GO" id="GO:0005764">
    <property type="term" value="C:lysosome"/>
    <property type="evidence" value="ECO:0007669"/>
    <property type="project" value="UniProtKB-SubCell"/>
</dbReference>
<dbReference type="FunFam" id="2.60.40.10:FF:000650">
    <property type="entry name" value="Mannosidase beta"/>
    <property type="match status" value="1"/>
</dbReference>
<dbReference type="Pfam" id="PF02836">
    <property type="entry name" value="Glyco_hydro_2_C"/>
    <property type="match status" value="1"/>
</dbReference>
<dbReference type="SUPFAM" id="SSF51445">
    <property type="entry name" value="(Trans)glycosidases"/>
    <property type="match status" value="1"/>
</dbReference>
<sequence>MRLRLLFLLALCRAGTTAFGRSLSLRGSWRIRSGNGSLELPGRVPGCVHSALFQRGLIQDPFYRFNDLDYRWISLDNWTYSKKFKIPFNISKWQKVNLIFEGVDTVAKVLLNSVPIGKTGNMFKRYSFDVTSVVRDVNSLELRFQSPVLYAAQQSKAHSNYSVPPDCPPPVQKGQCHVNFIRKEQSSFGWDWGPSFPTQGIWKDVRIEAYNICRLNYFVFSPIYDNHTQGWNLEIESSFDVVSSKPISGQVMVAIPELQTQQSYSIELQPGERIVELFVKINKNVTIETWWPHGHGNQTGYNMTILFKLDGGLSIEKSAKVYFRTVELIEEPIEGSQGLSFYFKINGLPIFLKGSNWIPADSFQDRVTSDLLRLLLQSAVDANMNTLRVWGGGIYEQDEFYRLCDELGIMVWQDFMFACALYPTNQDFLNSVRAEVAYQIRRLKYHPSIIIWGGNNENEAALMMNWYNIPARELHTYIKDYVVLYVKNIRKIVLAVSSKEDWSYNSKFSLHRQHHADGNSEMLRQVEFHFTLPESPDPLQAFKDTIYLTQVTQAQCVKIETEFYRRSRSEIVDGQGYTMGALYWQLNDIWQAPSWASLEYGGKWKMLHYFARHFFAPLLPMGFEDQDVFFIYGVSDLHSDCKAKLTVKVHTWSSLEPVCSSETDHFVLKAGKAVLLYKEPVPVLLENCGNCTRQSCVVSFYLSTDSQLGSPTNYHFLSSLSESVGLRKAYITAIISQQGDTFAFDLETSAVAPFVWLDVGSIPGRFSDNGFLMTEETRTVLFYPWKPTSKSELEQSLRVTSLMDIY</sequence>
<dbReference type="InterPro" id="IPR054593">
    <property type="entry name" value="Beta-mannosidase-like_N2"/>
</dbReference>
<dbReference type="Gene3D" id="2.60.120.260">
    <property type="entry name" value="Galactose-binding domain-like"/>
    <property type="match status" value="1"/>
</dbReference>
<proteinExistence type="inferred from homology"/>
<dbReference type="InterPro" id="IPR017853">
    <property type="entry name" value="GH"/>
</dbReference>
<evidence type="ECO:0000256" key="12">
    <source>
        <dbReference type="ARBA" id="ARBA00023180"/>
    </source>
</evidence>
<feature type="domain" description="Glycoside hydrolase family 2 catalytic" evidence="18">
    <location>
        <begin position="343"/>
        <end position="465"/>
    </location>
</feature>
<dbReference type="Pfam" id="PF17753">
    <property type="entry name" value="Ig_mannosidase"/>
    <property type="match status" value="1"/>
</dbReference>
<dbReference type="OrthoDB" id="2866996at2759"/>
<evidence type="ECO:0000256" key="15">
    <source>
        <dbReference type="ARBA" id="ARBA00032581"/>
    </source>
</evidence>
<dbReference type="Pfam" id="PF17786">
    <property type="entry name" value="Mannosidase_ig"/>
    <property type="match status" value="1"/>
</dbReference>
<evidence type="ECO:0000256" key="11">
    <source>
        <dbReference type="ARBA" id="ARBA00023157"/>
    </source>
</evidence>
<evidence type="ECO:0000256" key="5">
    <source>
        <dbReference type="ARBA" id="ARBA00007401"/>
    </source>
</evidence>
<evidence type="ECO:0000256" key="17">
    <source>
        <dbReference type="SAM" id="SignalP"/>
    </source>
</evidence>
<evidence type="ECO:0000256" key="8">
    <source>
        <dbReference type="ARBA" id="ARBA00015707"/>
    </source>
</evidence>
<dbReference type="GO" id="GO:0004567">
    <property type="term" value="F:beta-mannosidase activity"/>
    <property type="evidence" value="ECO:0007669"/>
    <property type="project" value="UniProtKB-EC"/>
</dbReference>
<evidence type="ECO:0000256" key="7">
    <source>
        <dbReference type="ARBA" id="ARBA00012754"/>
    </source>
</evidence>
<dbReference type="SUPFAM" id="SSF49303">
    <property type="entry name" value="beta-Galactosidase/glucuronidase domain"/>
    <property type="match status" value="3"/>
</dbReference>
<protein>
    <recommendedName>
        <fullName evidence="8">Beta-mannosidase</fullName>
        <ecNumber evidence="7">3.2.1.25</ecNumber>
    </recommendedName>
    <alternativeName>
        <fullName evidence="15">Lysosomal beta A mannosidase</fullName>
    </alternativeName>
    <alternativeName>
        <fullName evidence="16">Mannanase</fullName>
    </alternativeName>
</protein>
<dbReference type="InterPro" id="IPR050887">
    <property type="entry name" value="Beta-mannosidase_GH2"/>
</dbReference>
<evidence type="ECO:0000256" key="16">
    <source>
        <dbReference type="ARBA" id="ARBA00033445"/>
    </source>
</evidence>
<evidence type="ECO:0000256" key="9">
    <source>
        <dbReference type="ARBA" id="ARBA00022729"/>
    </source>
</evidence>
<organism evidence="22 23">
    <name type="scientific">Mustela putorius furo</name>
    <name type="common">European domestic ferret</name>
    <name type="synonym">Mustela furo</name>
    <dbReference type="NCBI Taxonomy" id="9669"/>
    <lineage>
        <taxon>Eukaryota</taxon>
        <taxon>Metazoa</taxon>
        <taxon>Chordata</taxon>
        <taxon>Craniata</taxon>
        <taxon>Vertebrata</taxon>
        <taxon>Euteleostomi</taxon>
        <taxon>Mammalia</taxon>
        <taxon>Eutheria</taxon>
        <taxon>Laurasiatheria</taxon>
        <taxon>Carnivora</taxon>
        <taxon>Caniformia</taxon>
        <taxon>Musteloidea</taxon>
        <taxon>Mustelidae</taxon>
        <taxon>Mustelinae</taxon>
        <taxon>Mustela</taxon>
    </lineage>
</organism>
<dbReference type="InterPro" id="IPR041447">
    <property type="entry name" value="Mannosidase_ig"/>
</dbReference>
<dbReference type="AlphaFoldDB" id="A0A8U0STF5"/>
<dbReference type="RefSeq" id="XP_004748214.1">
    <property type="nucleotide sequence ID" value="XM_004748157.3"/>
</dbReference>
<keyword evidence="13" id="KW-0458">Lysosome</keyword>
<dbReference type="Proteomes" id="UP000000715">
    <property type="component" value="Unplaced"/>
</dbReference>
<dbReference type="InterPro" id="IPR036156">
    <property type="entry name" value="Beta-gal/glucu_dom_sf"/>
</dbReference>
<keyword evidence="12" id="KW-0325">Glycoprotein</keyword>
<evidence type="ECO:0000313" key="23">
    <source>
        <dbReference type="RefSeq" id="XP_004748214.1"/>
    </source>
</evidence>
<comment type="catalytic activity">
    <reaction evidence="1">
        <text>Hydrolysis of terminal, non-reducing beta-D-mannose residues in beta-D-mannosides.</text>
        <dbReference type="EC" id="3.2.1.25"/>
    </reaction>
</comment>
<keyword evidence="9 17" id="KW-0732">Signal</keyword>
<keyword evidence="11" id="KW-1015">Disulfide bond</keyword>
<comment type="subcellular location">
    <subcellularLocation>
        <location evidence="3">Lysosome</location>
    </subcellularLocation>
</comment>